<evidence type="ECO:0008006" key="3">
    <source>
        <dbReference type="Google" id="ProtNLM"/>
    </source>
</evidence>
<evidence type="ECO:0000313" key="2">
    <source>
        <dbReference type="Proteomes" id="UP000663992"/>
    </source>
</evidence>
<keyword evidence="2" id="KW-1185">Reference proteome</keyword>
<dbReference type="Proteomes" id="UP000663992">
    <property type="component" value="Unassembled WGS sequence"/>
</dbReference>
<sequence length="166" mass="18901">MKDNDSSRYSKLLEQISDWVAKSVEQDVVDLIAIQSRAKAYLQAAGELSKEEMRLLENTLTRDLETFAHHWQQDADASPWWQATKDKLWSLLADASDKSGLALHESLRDIQHQGIYHVGELVALGELECTRCHHRHSVTHVEKIRPCLECGHERFSRALEAKADAS</sequence>
<dbReference type="RefSeq" id="WP_206594784.1">
    <property type="nucleotide sequence ID" value="NZ_JAFKCS010000013.1"/>
</dbReference>
<evidence type="ECO:0000313" key="1">
    <source>
        <dbReference type="EMBL" id="MBN7820963.1"/>
    </source>
</evidence>
<dbReference type="EMBL" id="JAFKCS010000013">
    <property type="protein sequence ID" value="MBN7820963.1"/>
    <property type="molecule type" value="Genomic_DNA"/>
</dbReference>
<name>A0ABS3CV17_9ALTE</name>
<accession>A0ABS3CV17</accession>
<gene>
    <name evidence="1" type="ORF">J0A65_13900</name>
</gene>
<comment type="caution">
    <text evidence="1">The sequence shown here is derived from an EMBL/GenBank/DDBJ whole genome shotgun (WGS) entry which is preliminary data.</text>
</comment>
<reference evidence="1 2" key="1">
    <citation type="submission" date="2021-03" db="EMBL/GenBank/DDBJ databases">
        <title>novel species isolated from a fishpond in China.</title>
        <authorList>
            <person name="Lu H."/>
            <person name="Cai Z."/>
        </authorList>
    </citation>
    <scope>NUCLEOTIDE SEQUENCE [LARGE SCALE GENOMIC DNA]</scope>
    <source>
        <strain evidence="1 2">Y57</strain>
    </source>
</reference>
<organism evidence="1 2">
    <name type="scientific">Bowmanella yangjiangensis</name>
    <dbReference type="NCBI Taxonomy" id="2811230"/>
    <lineage>
        <taxon>Bacteria</taxon>
        <taxon>Pseudomonadati</taxon>
        <taxon>Pseudomonadota</taxon>
        <taxon>Gammaproteobacteria</taxon>
        <taxon>Alteromonadales</taxon>
        <taxon>Alteromonadaceae</taxon>
        <taxon>Bowmanella</taxon>
    </lineage>
</organism>
<dbReference type="Pfam" id="PF07295">
    <property type="entry name" value="DUF1451"/>
    <property type="match status" value="1"/>
</dbReference>
<dbReference type="InterPro" id="IPR009912">
    <property type="entry name" value="DUF1451"/>
</dbReference>
<proteinExistence type="predicted"/>
<protein>
    <recommendedName>
        <fullName evidence="3">Zinc ribbon-containing protein</fullName>
    </recommendedName>
</protein>